<dbReference type="InterPro" id="IPR020904">
    <property type="entry name" value="Sc_DH/Rdtase_CS"/>
</dbReference>
<accession>A0A8H7KEX6</accession>
<dbReference type="GO" id="GO:0006633">
    <property type="term" value="P:fatty acid biosynthetic process"/>
    <property type="evidence" value="ECO:0007669"/>
    <property type="project" value="TreeGrafter"/>
</dbReference>
<sequence length="279" mass="29342">MTSADIFQLRAKDNSVAGRLALVTGASGGIGSHCAIVREPWLPRAATLPFIIHPAAADALASELRAQYPGQLFVPCRADLSSREATRDLVPNLLQTDVVAAKHKTISILVANAGLGRRIRDVADIEESDWDDMFEVNTRSPFVVVKSAVAGMRAQNWGRIVLVGSLASQGKGLNGCHYAASKGALSSMGRNLANLLALEGVSPAMIASTGMIPLPKAGSWDRTAQSLDSLRNSDPGLAIASTIPVARLGTPDEVAQVTIMFAKTGYLTGQDVHLNGGLH</sequence>
<dbReference type="PRINTS" id="PR00080">
    <property type="entry name" value="SDRFAMILY"/>
</dbReference>
<dbReference type="PANTHER" id="PTHR42760">
    <property type="entry name" value="SHORT-CHAIN DEHYDROGENASES/REDUCTASES FAMILY MEMBER"/>
    <property type="match status" value="1"/>
</dbReference>
<dbReference type="EMBL" id="JADCTT010000007">
    <property type="protein sequence ID" value="KAF9749487.1"/>
    <property type="molecule type" value="Genomic_DNA"/>
</dbReference>
<dbReference type="CDD" id="cd05233">
    <property type="entry name" value="SDR_c"/>
    <property type="match status" value="1"/>
</dbReference>
<dbReference type="InterPro" id="IPR036291">
    <property type="entry name" value="NAD(P)-bd_dom_sf"/>
</dbReference>
<proteinExistence type="inferred from homology"/>
<dbReference type="Gene3D" id="3.40.50.720">
    <property type="entry name" value="NAD(P)-binding Rossmann-like Domain"/>
    <property type="match status" value="1"/>
</dbReference>
<evidence type="ECO:0000256" key="3">
    <source>
        <dbReference type="RuleBase" id="RU000363"/>
    </source>
</evidence>
<organism evidence="4 5">
    <name type="scientific">Bionectria ochroleuca</name>
    <name type="common">Gliocladium roseum</name>
    <dbReference type="NCBI Taxonomy" id="29856"/>
    <lineage>
        <taxon>Eukaryota</taxon>
        <taxon>Fungi</taxon>
        <taxon>Dikarya</taxon>
        <taxon>Ascomycota</taxon>
        <taxon>Pezizomycotina</taxon>
        <taxon>Sordariomycetes</taxon>
        <taxon>Hypocreomycetidae</taxon>
        <taxon>Hypocreales</taxon>
        <taxon>Bionectriaceae</taxon>
        <taxon>Clonostachys</taxon>
    </lineage>
</organism>
<dbReference type="Proteomes" id="UP000616885">
    <property type="component" value="Unassembled WGS sequence"/>
</dbReference>
<dbReference type="GO" id="GO:0048038">
    <property type="term" value="F:quinone binding"/>
    <property type="evidence" value="ECO:0007669"/>
    <property type="project" value="TreeGrafter"/>
</dbReference>
<protein>
    <recommendedName>
        <fullName evidence="6">Ketoreductase (KR) domain-containing protein</fullName>
    </recommendedName>
</protein>
<evidence type="ECO:0000256" key="1">
    <source>
        <dbReference type="ARBA" id="ARBA00006484"/>
    </source>
</evidence>
<name>A0A8H7KEX6_BIOOC</name>
<reference evidence="4" key="1">
    <citation type="submission" date="2020-10" db="EMBL/GenBank/DDBJ databases">
        <title>High-Quality Genome Resource of Clonostachys rosea strain S41 by Oxford Nanopore Long-Read Sequencing.</title>
        <authorList>
            <person name="Wang H."/>
        </authorList>
    </citation>
    <scope>NUCLEOTIDE SEQUENCE</scope>
    <source>
        <strain evidence="4">S41</strain>
    </source>
</reference>
<dbReference type="PROSITE" id="PS00061">
    <property type="entry name" value="ADH_SHORT"/>
    <property type="match status" value="1"/>
</dbReference>
<dbReference type="InterPro" id="IPR002347">
    <property type="entry name" value="SDR_fam"/>
</dbReference>
<dbReference type="PRINTS" id="PR00081">
    <property type="entry name" value="GDHRDH"/>
</dbReference>
<dbReference type="PANTHER" id="PTHR42760:SF127">
    <property type="entry name" value="3-KETOACYL-ACYL CARRIER PROTEIN REDUCTASE-RELATED"/>
    <property type="match status" value="1"/>
</dbReference>
<evidence type="ECO:0000313" key="4">
    <source>
        <dbReference type="EMBL" id="KAF9749487.1"/>
    </source>
</evidence>
<dbReference type="SUPFAM" id="SSF51735">
    <property type="entry name" value="NAD(P)-binding Rossmann-fold domains"/>
    <property type="match status" value="1"/>
</dbReference>
<evidence type="ECO:0000313" key="5">
    <source>
        <dbReference type="Proteomes" id="UP000616885"/>
    </source>
</evidence>
<dbReference type="Pfam" id="PF00106">
    <property type="entry name" value="adh_short"/>
    <property type="match status" value="1"/>
</dbReference>
<keyword evidence="2" id="KW-0521">NADP</keyword>
<gene>
    <name evidence="4" type="ORF">IM811_015514</name>
</gene>
<comment type="caution">
    <text evidence="4">The sequence shown here is derived from an EMBL/GenBank/DDBJ whole genome shotgun (WGS) entry which is preliminary data.</text>
</comment>
<evidence type="ECO:0008006" key="6">
    <source>
        <dbReference type="Google" id="ProtNLM"/>
    </source>
</evidence>
<evidence type="ECO:0000256" key="2">
    <source>
        <dbReference type="ARBA" id="ARBA00022857"/>
    </source>
</evidence>
<dbReference type="GO" id="GO:0016616">
    <property type="term" value="F:oxidoreductase activity, acting on the CH-OH group of donors, NAD or NADP as acceptor"/>
    <property type="evidence" value="ECO:0007669"/>
    <property type="project" value="TreeGrafter"/>
</dbReference>
<comment type="similarity">
    <text evidence="1 3">Belongs to the short-chain dehydrogenases/reductases (SDR) family.</text>
</comment>
<dbReference type="AlphaFoldDB" id="A0A8H7KEX6"/>